<evidence type="ECO:0000256" key="1">
    <source>
        <dbReference type="SAM" id="MobiDB-lite"/>
    </source>
</evidence>
<feature type="region of interest" description="Disordered" evidence="1">
    <location>
        <begin position="138"/>
        <end position="161"/>
    </location>
</feature>
<reference evidence="2 3" key="1">
    <citation type="submission" date="2021-06" db="EMBL/GenBank/DDBJ databases">
        <title>Caerostris extrusa draft genome.</title>
        <authorList>
            <person name="Kono N."/>
            <person name="Arakawa K."/>
        </authorList>
    </citation>
    <scope>NUCLEOTIDE SEQUENCE [LARGE SCALE GENOMIC DNA]</scope>
</reference>
<accession>A0AAV4PA99</accession>
<dbReference type="AlphaFoldDB" id="A0AAV4PA99"/>
<organism evidence="2 3">
    <name type="scientific">Caerostris extrusa</name>
    <name type="common">Bark spider</name>
    <name type="synonym">Caerostris bankana</name>
    <dbReference type="NCBI Taxonomy" id="172846"/>
    <lineage>
        <taxon>Eukaryota</taxon>
        <taxon>Metazoa</taxon>
        <taxon>Ecdysozoa</taxon>
        <taxon>Arthropoda</taxon>
        <taxon>Chelicerata</taxon>
        <taxon>Arachnida</taxon>
        <taxon>Araneae</taxon>
        <taxon>Araneomorphae</taxon>
        <taxon>Entelegynae</taxon>
        <taxon>Araneoidea</taxon>
        <taxon>Araneidae</taxon>
        <taxon>Caerostris</taxon>
    </lineage>
</organism>
<feature type="region of interest" description="Disordered" evidence="1">
    <location>
        <begin position="242"/>
        <end position="261"/>
    </location>
</feature>
<gene>
    <name evidence="2" type="ORF">CEXT_707701</name>
</gene>
<sequence length="284" mass="31690">MMRFKYERNEFGSMYSKKDLTICARHGKLKRRSLPSHSPLASPKESDSRFLLSRQNYSYGSFHNPHFGNTNALDACISPGRELCKAIRPFLRRRLKKLKWPSLPSHYPLASPKAFLLPDFSSRGRIILTAASGKPHFGKANTPNARISPGKRALQSDTSLSSSEKKVNRNGLLCHRTIPLASPKEFILQDFSSRGISILTAASVAHLKTCSEVMPKEILKKDIFEINEKAFSENAKPHFVKTNTPDARISPGKELRKSDTTLSSSLEKEIETAFSAIALSPSFS</sequence>
<dbReference type="EMBL" id="BPLR01004265">
    <property type="protein sequence ID" value="GIX93544.1"/>
    <property type="molecule type" value="Genomic_DNA"/>
</dbReference>
<protein>
    <submittedName>
        <fullName evidence="2">Uncharacterized protein</fullName>
    </submittedName>
</protein>
<dbReference type="Proteomes" id="UP001054945">
    <property type="component" value="Unassembled WGS sequence"/>
</dbReference>
<comment type="caution">
    <text evidence="2">The sequence shown here is derived from an EMBL/GenBank/DDBJ whole genome shotgun (WGS) entry which is preliminary data.</text>
</comment>
<proteinExistence type="predicted"/>
<evidence type="ECO:0000313" key="2">
    <source>
        <dbReference type="EMBL" id="GIX93544.1"/>
    </source>
</evidence>
<evidence type="ECO:0000313" key="3">
    <source>
        <dbReference type="Proteomes" id="UP001054945"/>
    </source>
</evidence>
<keyword evidence="3" id="KW-1185">Reference proteome</keyword>
<name>A0AAV4PA99_CAEEX</name>